<gene>
    <name evidence="2" type="ORF">NIES593_07495</name>
</gene>
<dbReference type="RefSeq" id="WP_073598992.1">
    <property type="nucleotide sequence ID" value="NZ_MRCB01000006.1"/>
</dbReference>
<dbReference type="SUPFAM" id="SSF69593">
    <property type="entry name" value="Glycerol-3-phosphate (1)-acyltransferase"/>
    <property type="match status" value="1"/>
</dbReference>
<dbReference type="OrthoDB" id="524611at2"/>
<proteinExistence type="predicted"/>
<accession>A0A1U7HLT5</accession>
<dbReference type="SMART" id="SM00563">
    <property type="entry name" value="PlsC"/>
    <property type="match status" value="1"/>
</dbReference>
<keyword evidence="3" id="KW-1185">Reference proteome</keyword>
<dbReference type="InterPro" id="IPR002123">
    <property type="entry name" value="Plipid/glycerol_acylTrfase"/>
</dbReference>
<protein>
    <submittedName>
        <fullName evidence="2">Glycerol acyltransferase</fullName>
    </submittedName>
</protein>
<evidence type="ECO:0000313" key="2">
    <source>
        <dbReference type="EMBL" id="OKH24511.1"/>
    </source>
</evidence>
<dbReference type="Proteomes" id="UP000186868">
    <property type="component" value="Unassembled WGS sequence"/>
</dbReference>
<evidence type="ECO:0000313" key="3">
    <source>
        <dbReference type="Proteomes" id="UP000186868"/>
    </source>
</evidence>
<evidence type="ECO:0000259" key="1">
    <source>
        <dbReference type="SMART" id="SM00563"/>
    </source>
</evidence>
<keyword evidence="2" id="KW-0808">Transferase</keyword>
<feature type="domain" description="Phospholipid/glycerol acyltransferase" evidence="1">
    <location>
        <begin position="68"/>
        <end position="212"/>
    </location>
</feature>
<dbReference type="EMBL" id="MRCB01000006">
    <property type="protein sequence ID" value="OKH24511.1"/>
    <property type="molecule type" value="Genomic_DNA"/>
</dbReference>
<organism evidence="2 3">
    <name type="scientific">Hydrococcus rivularis NIES-593</name>
    <dbReference type="NCBI Taxonomy" id="1921803"/>
    <lineage>
        <taxon>Bacteria</taxon>
        <taxon>Bacillati</taxon>
        <taxon>Cyanobacteriota</taxon>
        <taxon>Cyanophyceae</taxon>
        <taxon>Pleurocapsales</taxon>
        <taxon>Hydrococcaceae</taxon>
        <taxon>Hydrococcus</taxon>
    </lineage>
</organism>
<dbReference type="AlphaFoldDB" id="A0A1U7HLT5"/>
<dbReference type="GO" id="GO:0016746">
    <property type="term" value="F:acyltransferase activity"/>
    <property type="evidence" value="ECO:0007669"/>
    <property type="project" value="UniProtKB-KW"/>
</dbReference>
<reference evidence="2 3" key="1">
    <citation type="submission" date="2016-11" db="EMBL/GenBank/DDBJ databases">
        <title>Draft Genome Sequences of Nine Cyanobacterial Strains from Diverse Habitats.</title>
        <authorList>
            <person name="Zhu T."/>
            <person name="Hou S."/>
            <person name="Lu X."/>
            <person name="Hess W.R."/>
        </authorList>
    </citation>
    <scope>NUCLEOTIDE SEQUENCE [LARGE SCALE GENOMIC DNA]</scope>
    <source>
        <strain evidence="2 3">NIES-593</strain>
    </source>
</reference>
<sequence length="464" mass="53496">MHQAHPKLEFISPAFNGSILKITQRSLPILLKFRLKRWLPAGISRIDAVNVETLAELYHQFQTGKIRLLLAFRHCQVDDPLCGLYLLSRVPQVARRKGIALQSPIHSHFIYERGMPLWAGAWLGWLLSRLGGIPIHRGKPFDWTAIKTVRKLLIDGDLPMALAPEGATNGYSEIVSPLEPGAAQLGFWCVEDLLKANRPEQVYIVPIGIQYGYVKPQWSRLDWLLRQLEADCGLLSRNSQPEKERELKKIYAQRLFRLGEYLITEMEQFYRRFYHQNLPSDPRSAGSKNLTTRLHQLLDVALRVGEEYFGLQSKGTIIERCRRLEEAGWTYIYREDISDLKTLSPLHRGLADWVAQEANLRMLHMRLVESFVAVTESYLQENLSFERLAETALLIFDVLARIKTRKMPRRPRLGWRWARITVGEAISVSDRWHVYQSSRQAAKQAVADLTQDLHVALEKMISKS</sequence>
<dbReference type="STRING" id="1921803.NIES593_07495"/>
<name>A0A1U7HLT5_9CYAN</name>
<comment type="caution">
    <text evidence="2">The sequence shown here is derived from an EMBL/GenBank/DDBJ whole genome shotgun (WGS) entry which is preliminary data.</text>
</comment>
<keyword evidence="2" id="KW-0012">Acyltransferase</keyword>